<dbReference type="STRING" id="599839.J4H1H6"/>
<keyword evidence="5" id="KW-1185">Reference proteome</keyword>
<evidence type="ECO:0000313" key="4">
    <source>
        <dbReference type="EMBL" id="CCL99829.1"/>
    </source>
</evidence>
<dbReference type="HOGENOM" id="CLU_016902_11_0_1"/>
<dbReference type="CDD" id="cd02869">
    <property type="entry name" value="PseudoU_synth_RluA_like"/>
    <property type="match status" value="1"/>
</dbReference>
<reference evidence="4 5" key="1">
    <citation type="journal article" date="2012" name="Appl. Environ. Microbiol.">
        <title>Short-read sequencing for genomic analysis of the brown rot fungus Fibroporia radiculosa.</title>
        <authorList>
            <person name="Tang J.D."/>
            <person name="Perkins A.D."/>
            <person name="Sonstegard T.S."/>
            <person name="Schroeder S.G."/>
            <person name="Burgess S.C."/>
            <person name="Diehl S.V."/>
        </authorList>
    </citation>
    <scope>NUCLEOTIDE SEQUENCE [LARGE SCALE GENOMIC DNA]</scope>
    <source>
        <strain evidence="4 5">TFFH 294</strain>
    </source>
</reference>
<dbReference type="Pfam" id="PF00849">
    <property type="entry name" value="PseudoU_synth_2"/>
    <property type="match status" value="1"/>
</dbReference>
<organism evidence="4 5">
    <name type="scientific">Fibroporia radiculosa</name>
    <dbReference type="NCBI Taxonomy" id="599839"/>
    <lineage>
        <taxon>Eukaryota</taxon>
        <taxon>Fungi</taxon>
        <taxon>Dikarya</taxon>
        <taxon>Basidiomycota</taxon>
        <taxon>Agaricomycotina</taxon>
        <taxon>Agaricomycetes</taxon>
        <taxon>Polyporales</taxon>
        <taxon>Fibroporiaceae</taxon>
        <taxon>Fibroporia</taxon>
    </lineage>
</organism>
<dbReference type="InterPro" id="IPR020103">
    <property type="entry name" value="PsdUridine_synth_cat_dom_sf"/>
</dbReference>
<accession>J4H1H6</accession>
<dbReference type="EMBL" id="HE796952">
    <property type="protein sequence ID" value="CCL99829.1"/>
    <property type="molecule type" value="Genomic_DNA"/>
</dbReference>
<dbReference type="PANTHER" id="PTHR21600">
    <property type="entry name" value="MITOCHONDRIAL RNA PSEUDOURIDINE SYNTHASE"/>
    <property type="match status" value="1"/>
</dbReference>
<dbReference type="GO" id="GO:0009982">
    <property type="term" value="F:pseudouridine synthase activity"/>
    <property type="evidence" value="ECO:0007669"/>
    <property type="project" value="InterPro"/>
</dbReference>
<proteinExistence type="inferred from homology"/>
<dbReference type="InterPro" id="IPR006145">
    <property type="entry name" value="PsdUridine_synth_RsuA/RluA"/>
</dbReference>
<dbReference type="InterPro" id="IPR050188">
    <property type="entry name" value="RluA_PseudoU_synthase"/>
</dbReference>
<feature type="domain" description="Pseudouridine synthase RsuA/RluA-like" evidence="3">
    <location>
        <begin position="28"/>
        <end position="166"/>
    </location>
</feature>
<protein>
    <recommendedName>
        <fullName evidence="3">Pseudouridine synthase RsuA/RluA-like domain-containing protein</fullName>
    </recommendedName>
</protein>
<dbReference type="GO" id="GO:0000455">
    <property type="term" value="P:enzyme-directed rRNA pseudouridine synthesis"/>
    <property type="evidence" value="ECO:0007669"/>
    <property type="project" value="TreeGrafter"/>
</dbReference>
<evidence type="ECO:0000313" key="5">
    <source>
        <dbReference type="Proteomes" id="UP000006352"/>
    </source>
</evidence>
<name>J4H1H6_9APHY</name>
<evidence type="ECO:0000256" key="1">
    <source>
        <dbReference type="ARBA" id="ARBA00010876"/>
    </source>
</evidence>
<dbReference type="RefSeq" id="XP_012179112.1">
    <property type="nucleotide sequence ID" value="XM_012323722.1"/>
</dbReference>
<comment type="similarity">
    <text evidence="1">Belongs to the pseudouridine synthase RluA family.</text>
</comment>
<sequence length="318" mass="34781">MRTLADTTVPVQIGAAELNLKAKDDEGDKNDLNSFMDELKESLSLADEPIPIHRLDKNTTGALAFALTPTHARDLAVQFRTHVVEKTYLAVVRGGSASFSGRTGTIRGALYMSRGRVSISEVQEVDKRAVVETDWELIASSPTVPLSLVKLRPYTGFKHQLRIHMAENLKTPVLGDTLYASSKLSRKITDVVAIPDKHMFLHASQLSIYRYRPSGAQKRLRLTVGAPLPPYFTRLCGRIGIPVSNELIHGGLWLDGRKVPTAKRASANTAPDAMALTTSDSLAAEPTPPGLRESDDTTRILEQLGGQWLGPKVKLPPF</sequence>
<dbReference type="OrthoDB" id="428658at2759"/>
<feature type="region of interest" description="Disordered" evidence="2">
    <location>
        <begin position="264"/>
        <end position="296"/>
    </location>
</feature>
<dbReference type="Proteomes" id="UP000006352">
    <property type="component" value="Unassembled WGS sequence"/>
</dbReference>
<dbReference type="SUPFAM" id="SSF55120">
    <property type="entry name" value="Pseudouridine synthase"/>
    <property type="match status" value="1"/>
</dbReference>
<dbReference type="GO" id="GO:0003723">
    <property type="term" value="F:RNA binding"/>
    <property type="evidence" value="ECO:0007669"/>
    <property type="project" value="InterPro"/>
</dbReference>
<dbReference type="InParanoid" id="J4H1H6"/>
<evidence type="ECO:0000256" key="2">
    <source>
        <dbReference type="SAM" id="MobiDB-lite"/>
    </source>
</evidence>
<dbReference type="AlphaFoldDB" id="J4H1H6"/>
<dbReference type="PANTHER" id="PTHR21600:SF87">
    <property type="entry name" value="RNA PSEUDOURIDYLATE SYNTHASE DOMAIN-CONTAINING PROTEIN 1"/>
    <property type="match status" value="1"/>
</dbReference>
<dbReference type="GeneID" id="24094740"/>
<evidence type="ECO:0000259" key="3">
    <source>
        <dbReference type="Pfam" id="PF00849"/>
    </source>
</evidence>
<gene>
    <name evidence="4" type="ORF">FIBRA_01853</name>
</gene>
<dbReference type="Gene3D" id="3.30.2350.10">
    <property type="entry name" value="Pseudouridine synthase"/>
    <property type="match status" value="1"/>
</dbReference>